<feature type="region of interest" description="Disordered" evidence="1">
    <location>
        <begin position="1"/>
        <end position="32"/>
    </location>
</feature>
<reference evidence="3" key="1">
    <citation type="submission" date="2015-04" db="UniProtKB">
        <authorList>
            <consortium name="EnsemblPlants"/>
        </authorList>
    </citation>
    <scope>IDENTIFICATION</scope>
</reference>
<feature type="compositionally biased region" description="Polar residues" evidence="1">
    <location>
        <begin position="298"/>
        <end position="310"/>
    </location>
</feature>
<feature type="compositionally biased region" description="Gly residues" evidence="1">
    <location>
        <begin position="1"/>
        <end position="12"/>
    </location>
</feature>
<protein>
    <recommendedName>
        <fullName evidence="2">GBF-interacting protein 1 N-terminal domain-containing protein</fullName>
    </recommendedName>
</protein>
<evidence type="ECO:0000313" key="3">
    <source>
        <dbReference type="EnsemblPlants" id="OPUNC05G24700.1"/>
    </source>
</evidence>
<proteinExistence type="predicted"/>
<dbReference type="PANTHER" id="PTHR46445">
    <property type="entry name" value="RNA POLYMERASE II DEGRADATION FACTOR-LIKE PROTEIN (DUF1296)"/>
    <property type="match status" value="1"/>
</dbReference>
<dbReference type="OMA" id="QSDVRIH"/>
<sequence>MRGGGGRGGGGRVPFSAAAAAEPRAGDAATIPPASRKLVQGLKGILTDRSEAEIYATLLDCGMDPDVAVERLISQDPFHEVRRKRDKKKEIKAPQESRPRPFYKSPFRGSKTSSDRSGHFHSGLGGDSTGSGKGPTKKETELHSLPNSSVSDSVKESNPTEKISAANHATINDSSIVSSGQADAKSTPLQPPSQVKHGWGGMPGRPSMADIVKMGRPQAKPVSRSVASNTGMPTIGGSVISNATNHTSKDSHDLVLPSQVNSVATDKIPNGTNEVSPASNDSSIDVLPPREGLEVPESVTTVKPGSSTADVNKDEVEEDTDSDKNKEMSASSADSRTSSGPYPASSKEVHSEHTQIATHLNNDLIAETDDFQSDGNAFENNHDSEGNMSATDKQFEQLILHEEKISKSSEDNPAVIIPDHLQVSNADCAHLTFGSFVSGTLDAPVSLKTANSDEEVAAVSDNHSIDQSDVRIHEYENKDTVAPAADEHVASSTKSDTENVDIAPVQQPELRTADLMDVPNNTMYNNLSTSDYATPSAVQPDSSAHIYLQEHRQLQNISPLSSFMQGNIPNGLLAPALPPLRDFDPAFSLLLTNPPLATMVHGTTSSSMGNATTVSTQPQEIVNPGASSNPQFNQSQPSTSTSIASGPPLPQHLTLHPYAQATLPLGYASMIGYPSLAQSYTYLPPAAFQQPYMNSGLFHQPAAAVPNSSVKYPLPQYKSNVSLASLPQPASLLSSYVGGFGAASSMPGNFALNQSTPSATTAPGFDGTVPTQYKEGNHFVSLQQSENPAMWMHGASSRTMPPLAANALYGYQGQQGHQGGVRQGQLPSQFGAALAPAQPGLGHEHRNPSDGNLSAAAAAAAAQANQMWPNSY</sequence>
<feature type="compositionally biased region" description="Polar residues" evidence="1">
    <location>
        <begin position="258"/>
        <end position="283"/>
    </location>
</feature>
<dbReference type="EnsemblPlants" id="OPUNC05G24700.1">
    <property type="protein sequence ID" value="OPUNC05G24700.1"/>
    <property type="gene ID" value="OPUNC05G24700"/>
</dbReference>
<name>A0A0E0L674_ORYPU</name>
<evidence type="ECO:0000256" key="1">
    <source>
        <dbReference type="SAM" id="MobiDB-lite"/>
    </source>
</evidence>
<feature type="compositionally biased region" description="Basic and acidic residues" evidence="1">
    <location>
        <begin position="88"/>
        <end position="99"/>
    </location>
</feature>
<dbReference type="SUPFAM" id="SSF46934">
    <property type="entry name" value="UBA-like"/>
    <property type="match status" value="1"/>
</dbReference>
<dbReference type="InterPro" id="IPR009060">
    <property type="entry name" value="UBA-like_sf"/>
</dbReference>
<dbReference type="Pfam" id="PF06972">
    <property type="entry name" value="GIP1_N"/>
    <property type="match status" value="1"/>
</dbReference>
<reference evidence="3" key="2">
    <citation type="submission" date="2018-05" db="EMBL/GenBank/DDBJ databases">
        <title>OpunRS2 (Oryza punctata Reference Sequence Version 2).</title>
        <authorList>
            <person name="Zhang J."/>
            <person name="Kudrna D."/>
            <person name="Lee S."/>
            <person name="Talag J."/>
            <person name="Welchert J."/>
            <person name="Wing R.A."/>
        </authorList>
    </citation>
    <scope>NUCLEOTIDE SEQUENCE [LARGE SCALE GENOMIC DNA]</scope>
</reference>
<dbReference type="PANTHER" id="PTHR46445:SF8">
    <property type="entry name" value="OS05G0581800 PROTEIN"/>
    <property type="match status" value="1"/>
</dbReference>
<organism evidence="3">
    <name type="scientific">Oryza punctata</name>
    <name type="common">Red rice</name>
    <dbReference type="NCBI Taxonomy" id="4537"/>
    <lineage>
        <taxon>Eukaryota</taxon>
        <taxon>Viridiplantae</taxon>
        <taxon>Streptophyta</taxon>
        <taxon>Embryophyta</taxon>
        <taxon>Tracheophyta</taxon>
        <taxon>Spermatophyta</taxon>
        <taxon>Magnoliopsida</taxon>
        <taxon>Liliopsida</taxon>
        <taxon>Poales</taxon>
        <taxon>Poaceae</taxon>
        <taxon>BOP clade</taxon>
        <taxon>Oryzoideae</taxon>
        <taxon>Oryzeae</taxon>
        <taxon>Oryzinae</taxon>
        <taxon>Oryza</taxon>
    </lineage>
</organism>
<dbReference type="Gramene" id="OPUNC05G24700.1">
    <property type="protein sequence ID" value="OPUNC05G24700.1"/>
    <property type="gene ID" value="OPUNC05G24700"/>
</dbReference>
<dbReference type="STRING" id="4537.A0A0E0L674"/>
<feature type="domain" description="GBF-interacting protein 1 N-terminal" evidence="2">
    <location>
        <begin position="31"/>
        <end position="90"/>
    </location>
</feature>
<feature type="compositionally biased region" description="Low complexity" evidence="1">
    <location>
        <begin position="17"/>
        <end position="29"/>
    </location>
</feature>
<dbReference type="InterPro" id="IPR009719">
    <property type="entry name" value="GIP1_N"/>
</dbReference>
<dbReference type="AlphaFoldDB" id="A0A0E0L674"/>
<feature type="region of interest" description="Disordered" evidence="1">
    <location>
        <begin position="73"/>
        <end position="354"/>
    </location>
</feature>
<dbReference type="HOGENOM" id="CLU_019431_0_0_1"/>
<accession>A0A0E0L674</accession>
<dbReference type="Proteomes" id="UP000026962">
    <property type="component" value="Chromosome 5"/>
</dbReference>
<evidence type="ECO:0000259" key="2">
    <source>
        <dbReference type="Pfam" id="PF06972"/>
    </source>
</evidence>
<feature type="region of interest" description="Disordered" evidence="1">
    <location>
        <begin position="620"/>
        <end position="649"/>
    </location>
</feature>
<feature type="compositionally biased region" description="Low complexity" evidence="1">
    <location>
        <begin position="329"/>
        <end position="339"/>
    </location>
</feature>
<dbReference type="eggNOG" id="ENOG502QRB3">
    <property type="taxonomic scope" value="Eukaryota"/>
</dbReference>
<feature type="compositionally biased region" description="Polar residues" evidence="1">
    <location>
        <begin position="160"/>
        <end position="181"/>
    </location>
</feature>
<keyword evidence="4" id="KW-1185">Reference proteome</keyword>
<feature type="compositionally biased region" description="Low complexity" evidence="1">
    <location>
        <begin position="627"/>
        <end position="642"/>
    </location>
</feature>
<evidence type="ECO:0000313" key="4">
    <source>
        <dbReference type="Proteomes" id="UP000026962"/>
    </source>
</evidence>
<feature type="compositionally biased region" description="Gly residues" evidence="1">
    <location>
        <begin position="123"/>
        <end position="133"/>
    </location>
</feature>